<feature type="region of interest" description="Disordered" evidence="1">
    <location>
        <begin position="63"/>
        <end position="129"/>
    </location>
</feature>
<dbReference type="InParanoid" id="C1FFM6"/>
<feature type="compositionally biased region" description="Acidic residues" evidence="1">
    <location>
        <begin position="158"/>
        <end position="168"/>
    </location>
</feature>
<dbReference type="AlphaFoldDB" id="C1FFM6"/>
<evidence type="ECO:0000256" key="1">
    <source>
        <dbReference type="SAM" id="MobiDB-lite"/>
    </source>
</evidence>
<evidence type="ECO:0000313" key="2">
    <source>
        <dbReference type="EMBL" id="ACO69108.1"/>
    </source>
</evidence>
<dbReference type="EMBL" id="CP001575">
    <property type="protein sequence ID" value="ACO69108.1"/>
    <property type="molecule type" value="Genomic_DNA"/>
</dbReference>
<feature type="region of interest" description="Disordered" evidence="1">
    <location>
        <begin position="243"/>
        <end position="324"/>
    </location>
</feature>
<reference evidence="2 3" key="1">
    <citation type="journal article" date="2009" name="Science">
        <title>Green evolution and dynamic adaptations revealed by genomes of the marine picoeukaryotes Micromonas.</title>
        <authorList>
            <person name="Worden A.Z."/>
            <person name="Lee J.H."/>
            <person name="Mock T."/>
            <person name="Rouze P."/>
            <person name="Simmons M.P."/>
            <person name="Aerts A.L."/>
            <person name="Allen A.E."/>
            <person name="Cuvelier M.L."/>
            <person name="Derelle E."/>
            <person name="Everett M.V."/>
            <person name="Foulon E."/>
            <person name="Grimwood J."/>
            <person name="Gundlach H."/>
            <person name="Henrissat B."/>
            <person name="Napoli C."/>
            <person name="McDonald S.M."/>
            <person name="Parker M.S."/>
            <person name="Rombauts S."/>
            <person name="Salamov A."/>
            <person name="Von Dassow P."/>
            <person name="Badger J.H."/>
            <person name="Coutinho P.M."/>
            <person name="Demir E."/>
            <person name="Dubchak I."/>
            <person name="Gentemann C."/>
            <person name="Eikrem W."/>
            <person name="Gready J.E."/>
            <person name="John U."/>
            <person name="Lanier W."/>
            <person name="Lindquist E.A."/>
            <person name="Lucas S."/>
            <person name="Mayer K.F."/>
            <person name="Moreau H."/>
            <person name="Not F."/>
            <person name="Otillar R."/>
            <person name="Panaud O."/>
            <person name="Pangilinan J."/>
            <person name="Paulsen I."/>
            <person name="Piegu B."/>
            <person name="Poliakov A."/>
            <person name="Robbens S."/>
            <person name="Schmutz J."/>
            <person name="Toulza E."/>
            <person name="Wyss T."/>
            <person name="Zelensky A."/>
            <person name="Zhou K."/>
            <person name="Armbrust E.V."/>
            <person name="Bhattacharya D."/>
            <person name="Goodenough U.W."/>
            <person name="Van de Peer Y."/>
            <person name="Grigoriev I.V."/>
        </authorList>
    </citation>
    <scope>NUCLEOTIDE SEQUENCE [LARGE SCALE GENOMIC DNA]</scope>
    <source>
        <strain evidence="3">RCC299 / NOUM17</strain>
    </source>
</reference>
<keyword evidence="3" id="KW-1185">Reference proteome</keyword>
<sequence length="471" mass="49569">MERPRPPAHPGARSHDHGLHARTTTTTTTTTTSSALDEWHTPAPAQKTVAETTPGYVVYRAIPLHDGRAPKPKPAARRRQQLDEKRDGSAMARVASFTFDTAAADERASMIPSTSDGAGGGGTEASRACSSLEACALGRARKQLFEEHVRFRRSHEPDSDDEDEDYGEDGGGRGGVGTFRGFASAVAAVPGASPAKRKGSDRAMPSTACLELDSSFDTDDDDDVNNRVSPDSVLELVATEAANARTKSPMKSPNKFARGAYDGPLNSPGKARRMRELARMHRAQQRRSAKLASSPLKNESSTTATSNSGIDFRPIPSPGTEQIETGGRGALEARIDAALVGDASPPRRPGVGGGVGGGRGESDDDARPPAAPRPGRLDGAANDACFGDVDAKPVRRTASRIAHLLGSASSGGGVDDLRLAMRRLEIPSARLEERFERSLDAEFGLGNFPESSFATPAPARKTAVAPMSVGT</sequence>
<name>C1FFM6_MICCC</name>
<feature type="compositionally biased region" description="Low complexity" evidence="1">
    <location>
        <begin position="23"/>
        <end position="32"/>
    </location>
</feature>
<feature type="region of interest" description="Disordered" evidence="1">
    <location>
        <begin position="447"/>
        <end position="471"/>
    </location>
</feature>
<dbReference type="Proteomes" id="UP000002009">
    <property type="component" value="Chromosome 8"/>
</dbReference>
<feature type="compositionally biased region" description="Gly residues" evidence="1">
    <location>
        <begin position="350"/>
        <end position="359"/>
    </location>
</feature>
<feature type="region of interest" description="Disordered" evidence="1">
    <location>
        <begin position="338"/>
        <end position="384"/>
    </location>
</feature>
<feature type="region of interest" description="Disordered" evidence="1">
    <location>
        <begin position="1"/>
        <end position="48"/>
    </location>
</feature>
<feature type="compositionally biased region" description="Basic residues" evidence="1">
    <location>
        <begin position="70"/>
        <end position="79"/>
    </location>
</feature>
<dbReference type="KEGG" id="mis:MICPUN_60568"/>
<proteinExistence type="predicted"/>
<accession>C1FFM6</accession>
<evidence type="ECO:0000313" key="3">
    <source>
        <dbReference type="Proteomes" id="UP000002009"/>
    </source>
</evidence>
<dbReference type="RefSeq" id="XP_002507850.1">
    <property type="nucleotide sequence ID" value="XM_002507804.1"/>
</dbReference>
<feature type="compositionally biased region" description="Polar residues" evidence="1">
    <location>
        <begin position="295"/>
        <end position="309"/>
    </location>
</feature>
<organism evidence="2 3">
    <name type="scientific">Micromonas commoda (strain RCC299 / NOUM17 / CCMP2709)</name>
    <name type="common">Picoplanktonic green alga</name>
    <dbReference type="NCBI Taxonomy" id="296587"/>
    <lineage>
        <taxon>Eukaryota</taxon>
        <taxon>Viridiplantae</taxon>
        <taxon>Chlorophyta</taxon>
        <taxon>Mamiellophyceae</taxon>
        <taxon>Mamiellales</taxon>
        <taxon>Mamiellaceae</taxon>
        <taxon>Micromonas</taxon>
    </lineage>
</organism>
<gene>
    <name evidence="2" type="ORF">MICPUN_60568</name>
</gene>
<protein>
    <submittedName>
        <fullName evidence="2">Uncharacterized protein</fullName>
    </submittedName>
</protein>
<feature type="region of interest" description="Disordered" evidence="1">
    <location>
        <begin position="150"/>
        <end position="177"/>
    </location>
</feature>
<feature type="compositionally biased region" description="Basic residues" evidence="1">
    <location>
        <begin position="280"/>
        <end position="289"/>
    </location>
</feature>
<dbReference type="GeneID" id="8245775"/>